<comment type="caution">
    <text evidence="3">The sequence shown here is derived from an EMBL/GenBank/DDBJ whole genome shotgun (WGS) entry which is preliminary data.</text>
</comment>
<proteinExistence type="predicted"/>
<dbReference type="RefSeq" id="WP_311664785.1">
    <property type="nucleotide sequence ID" value="NZ_JAVREO010000002.1"/>
</dbReference>
<gene>
    <name evidence="3" type="ORF">RM844_03990</name>
</gene>
<feature type="compositionally biased region" description="Low complexity" evidence="1">
    <location>
        <begin position="30"/>
        <end position="42"/>
    </location>
</feature>
<evidence type="ECO:0008006" key="5">
    <source>
        <dbReference type="Google" id="ProtNLM"/>
    </source>
</evidence>
<dbReference type="PROSITE" id="PS51318">
    <property type="entry name" value="TAT"/>
    <property type="match status" value="1"/>
</dbReference>
<feature type="chain" id="PRO_5046825256" description="ATP-binding protein" evidence="2">
    <location>
        <begin position="33"/>
        <end position="91"/>
    </location>
</feature>
<dbReference type="Proteomes" id="UP001183410">
    <property type="component" value="Unassembled WGS sequence"/>
</dbReference>
<name>A0ABU2JKD9_9ACTN</name>
<evidence type="ECO:0000313" key="4">
    <source>
        <dbReference type="Proteomes" id="UP001183410"/>
    </source>
</evidence>
<sequence>MSNPARHPLVRAALIGAAGVAGLLGTATAAQAAAPAAPAPDTSESNMVGDTVNGLGRGAVDVVNQAGAEVAPHLREGARTGGSLLTGVAGR</sequence>
<keyword evidence="4" id="KW-1185">Reference proteome</keyword>
<dbReference type="InterPro" id="IPR006311">
    <property type="entry name" value="TAT_signal"/>
</dbReference>
<evidence type="ECO:0000313" key="3">
    <source>
        <dbReference type="EMBL" id="MDT0265451.1"/>
    </source>
</evidence>
<evidence type="ECO:0000256" key="2">
    <source>
        <dbReference type="SAM" id="SignalP"/>
    </source>
</evidence>
<keyword evidence="2" id="KW-0732">Signal</keyword>
<organism evidence="3 4">
    <name type="scientific">Streptomyces chisholmiae</name>
    <dbReference type="NCBI Taxonomy" id="3075540"/>
    <lineage>
        <taxon>Bacteria</taxon>
        <taxon>Bacillati</taxon>
        <taxon>Actinomycetota</taxon>
        <taxon>Actinomycetes</taxon>
        <taxon>Kitasatosporales</taxon>
        <taxon>Streptomycetaceae</taxon>
        <taxon>Streptomyces</taxon>
    </lineage>
</organism>
<reference evidence="4" key="1">
    <citation type="submission" date="2023-07" db="EMBL/GenBank/DDBJ databases">
        <title>30 novel species of actinomycetes from the DSMZ collection.</title>
        <authorList>
            <person name="Nouioui I."/>
        </authorList>
    </citation>
    <scope>NUCLEOTIDE SEQUENCE [LARGE SCALE GENOMIC DNA]</scope>
    <source>
        <strain evidence="4">DSM 44915</strain>
    </source>
</reference>
<dbReference type="EMBL" id="JAVREO010000002">
    <property type="protein sequence ID" value="MDT0265451.1"/>
    <property type="molecule type" value="Genomic_DNA"/>
</dbReference>
<evidence type="ECO:0000256" key="1">
    <source>
        <dbReference type="SAM" id="MobiDB-lite"/>
    </source>
</evidence>
<accession>A0ABU2JKD9</accession>
<feature type="signal peptide" evidence="2">
    <location>
        <begin position="1"/>
        <end position="32"/>
    </location>
</feature>
<protein>
    <recommendedName>
        <fullName evidence="5">ATP-binding protein</fullName>
    </recommendedName>
</protein>
<feature type="region of interest" description="Disordered" evidence="1">
    <location>
        <begin position="30"/>
        <end position="52"/>
    </location>
</feature>